<proteinExistence type="predicted"/>
<dbReference type="Proteomes" id="UP001562457">
    <property type="component" value="Unassembled WGS sequence"/>
</dbReference>
<accession>A0ABQ0D3W3</accession>
<sequence length="52" mass="6060">MPKIMLYKEQTLSDRDLESNGEDLENSAFFTMLFKILGVSNINGIKRYQMTQ</sequence>
<gene>
    <name evidence="1" type="ORF">NHP164001_08850</name>
</gene>
<evidence type="ECO:0000313" key="1">
    <source>
        <dbReference type="EMBL" id="GAB0172869.1"/>
    </source>
</evidence>
<dbReference type="RefSeq" id="WP_369607318.1">
    <property type="nucleotide sequence ID" value="NZ_BAAFHN010000016.1"/>
</dbReference>
<organism evidence="1 2">
    <name type="scientific">Helicobacter trogontum</name>
    <dbReference type="NCBI Taxonomy" id="50960"/>
    <lineage>
        <taxon>Bacteria</taxon>
        <taxon>Pseudomonadati</taxon>
        <taxon>Campylobacterota</taxon>
        <taxon>Epsilonproteobacteria</taxon>
        <taxon>Campylobacterales</taxon>
        <taxon>Helicobacteraceae</taxon>
        <taxon>Helicobacter</taxon>
    </lineage>
</organism>
<comment type="caution">
    <text evidence="1">The sequence shown here is derived from an EMBL/GenBank/DDBJ whole genome shotgun (WGS) entry which is preliminary data.</text>
</comment>
<evidence type="ECO:0000313" key="2">
    <source>
        <dbReference type="Proteomes" id="UP001562457"/>
    </source>
</evidence>
<protein>
    <submittedName>
        <fullName evidence="1">Uncharacterized protein</fullName>
    </submittedName>
</protein>
<name>A0ABQ0D3W3_9HELI</name>
<reference evidence="1 2" key="1">
    <citation type="submission" date="2024-06" db="EMBL/GenBank/DDBJ databases">
        <title>Draft genome sequence of Helicobacter trogontum NHP16-4001.</title>
        <authorList>
            <person name="Rimbara E."/>
            <person name="Suzuki M."/>
        </authorList>
    </citation>
    <scope>NUCLEOTIDE SEQUENCE [LARGE SCALE GENOMIC DNA]</scope>
    <source>
        <strain evidence="1 2">NHP16-4001</strain>
    </source>
</reference>
<keyword evidence="2" id="KW-1185">Reference proteome</keyword>
<dbReference type="EMBL" id="BAAFHN010000016">
    <property type="protein sequence ID" value="GAB0172869.1"/>
    <property type="molecule type" value="Genomic_DNA"/>
</dbReference>